<comment type="caution">
    <text evidence="6">The sequence shown here is derived from an EMBL/GenBank/DDBJ whole genome shotgun (WGS) entry which is preliminary data.</text>
</comment>
<dbReference type="RefSeq" id="WP_284058018.1">
    <property type="nucleotide sequence ID" value="NZ_JAMSLR010000012.1"/>
</dbReference>
<reference evidence="6" key="1">
    <citation type="submission" date="2022-06" db="EMBL/GenBank/DDBJ databases">
        <title>CFH 74404 Thermomicrobiaceae sp.</title>
        <authorList>
            <person name="Ming H."/>
            <person name="Li W.-J."/>
            <person name="Zhao Z."/>
        </authorList>
    </citation>
    <scope>NUCLEOTIDE SEQUENCE</scope>
    <source>
        <strain evidence="6">CFH 74404</strain>
    </source>
</reference>
<keyword evidence="4" id="KW-0862">Zinc</keyword>
<comment type="cofactor">
    <cofactor evidence="1">
        <name>Zn(2+)</name>
        <dbReference type="ChEBI" id="CHEBI:29105"/>
    </cofactor>
</comment>
<keyword evidence="3" id="KW-0378">Hydrolase</keyword>
<name>A0AA41WHN7_9BACT</name>
<sequence length="290" mass="32151">MHGTMRGYRLLVGTLLLKGGAVMEEGRNRYVLWELTWPELEAASSEISLVVIPVGSTEQHGPNTTFGTDSIRAHEFALRLAERLYPEVLVAPVMPYGVSPHHMSFPGTITLAPETFTQVLYEVVESLSEHGFDRFLFINGHGGNRPALDLLVARLRRELDVLAAWVSISELASDVVQAGKKAAVIGHACESETSQLLYLAPWAVRTEALSPGELLQQEYPHARWSGPVHVPYTFDEITANGALGDARAASVEFGERIIETALDRLVEFIEAFVEEGEYYEDFELEGDERI</sequence>
<dbReference type="GO" id="GO:0016811">
    <property type="term" value="F:hydrolase activity, acting on carbon-nitrogen (but not peptide) bonds, in linear amides"/>
    <property type="evidence" value="ECO:0007669"/>
    <property type="project" value="TreeGrafter"/>
</dbReference>
<evidence type="ECO:0000256" key="3">
    <source>
        <dbReference type="ARBA" id="ARBA00022801"/>
    </source>
</evidence>
<dbReference type="GO" id="GO:0009231">
    <property type="term" value="P:riboflavin biosynthetic process"/>
    <property type="evidence" value="ECO:0007669"/>
    <property type="project" value="TreeGrafter"/>
</dbReference>
<evidence type="ECO:0000256" key="5">
    <source>
        <dbReference type="ARBA" id="ARBA00024029"/>
    </source>
</evidence>
<dbReference type="Gene3D" id="3.40.50.10310">
    <property type="entry name" value="Creatininase"/>
    <property type="match status" value="1"/>
</dbReference>
<evidence type="ECO:0000256" key="2">
    <source>
        <dbReference type="ARBA" id="ARBA00022723"/>
    </source>
</evidence>
<accession>A0AA41WHN7</accession>
<proteinExistence type="inferred from homology"/>
<dbReference type="InterPro" id="IPR003785">
    <property type="entry name" value="Creatininase/forma_Hydrolase"/>
</dbReference>
<dbReference type="InterPro" id="IPR024087">
    <property type="entry name" value="Creatininase-like_sf"/>
</dbReference>
<evidence type="ECO:0000313" key="6">
    <source>
        <dbReference type="EMBL" id="MCM8750230.1"/>
    </source>
</evidence>
<evidence type="ECO:0000256" key="1">
    <source>
        <dbReference type="ARBA" id="ARBA00001947"/>
    </source>
</evidence>
<dbReference type="PANTHER" id="PTHR35005">
    <property type="entry name" value="3-DEHYDRO-SCYLLO-INOSOSE HYDROLASE"/>
    <property type="match status" value="1"/>
</dbReference>
<dbReference type="SUPFAM" id="SSF102215">
    <property type="entry name" value="Creatininase"/>
    <property type="match status" value="1"/>
</dbReference>
<evidence type="ECO:0000313" key="7">
    <source>
        <dbReference type="Proteomes" id="UP001165306"/>
    </source>
</evidence>
<protein>
    <submittedName>
        <fullName evidence="6">Creatininase family protein</fullName>
    </submittedName>
</protein>
<evidence type="ECO:0000256" key="4">
    <source>
        <dbReference type="ARBA" id="ARBA00022833"/>
    </source>
</evidence>
<dbReference type="Proteomes" id="UP001165306">
    <property type="component" value="Unassembled WGS sequence"/>
</dbReference>
<gene>
    <name evidence="6" type="ORF">NET02_13840</name>
</gene>
<comment type="similarity">
    <text evidence="5">Belongs to the creatininase superfamily.</text>
</comment>
<dbReference type="PANTHER" id="PTHR35005:SF1">
    <property type="entry name" value="2-AMINO-5-FORMYLAMINO-6-RIBOSYLAMINOPYRIMIDIN-4(3H)-ONE 5'-MONOPHOSPHATE DEFORMYLASE"/>
    <property type="match status" value="1"/>
</dbReference>
<keyword evidence="7" id="KW-1185">Reference proteome</keyword>
<dbReference type="AlphaFoldDB" id="A0AA41WHN7"/>
<dbReference type="GO" id="GO:0046872">
    <property type="term" value="F:metal ion binding"/>
    <property type="evidence" value="ECO:0007669"/>
    <property type="project" value="UniProtKB-KW"/>
</dbReference>
<keyword evidence="2" id="KW-0479">Metal-binding</keyword>
<dbReference type="Pfam" id="PF02633">
    <property type="entry name" value="Creatininase"/>
    <property type="match status" value="1"/>
</dbReference>
<dbReference type="EMBL" id="JAMSLR010000012">
    <property type="protein sequence ID" value="MCM8750230.1"/>
    <property type="molecule type" value="Genomic_DNA"/>
</dbReference>
<organism evidence="6 7">
    <name type="scientific">Thermalbibacter longus</name>
    <dbReference type="NCBI Taxonomy" id="2951981"/>
    <lineage>
        <taxon>Bacteria</taxon>
        <taxon>Pseudomonadati</taxon>
        <taxon>Thermomicrobiota</taxon>
        <taxon>Thermomicrobia</taxon>
        <taxon>Thermomicrobiales</taxon>
        <taxon>Thermomicrobiaceae</taxon>
        <taxon>Thermalbibacter</taxon>
    </lineage>
</organism>